<dbReference type="AlphaFoldDB" id="A0A7S0MBT0"/>
<gene>
    <name evidence="10" type="ORF">CCUR1050_LOCUS14683</name>
</gene>
<organism evidence="10">
    <name type="scientific">Cryptomonas curvata</name>
    <dbReference type="NCBI Taxonomy" id="233186"/>
    <lineage>
        <taxon>Eukaryota</taxon>
        <taxon>Cryptophyceae</taxon>
        <taxon>Cryptomonadales</taxon>
        <taxon>Cryptomonadaceae</taxon>
        <taxon>Cryptomonas</taxon>
    </lineage>
</organism>
<dbReference type="InterPro" id="IPR039028">
    <property type="entry name" value="BCKD/PDK"/>
</dbReference>
<evidence type="ECO:0000313" key="10">
    <source>
        <dbReference type="EMBL" id="CAD8636999.1"/>
    </source>
</evidence>
<dbReference type="Gene3D" id="3.30.565.10">
    <property type="entry name" value="Histidine kinase-like ATPase, C-terminal domain"/>
    <property type="match status" value="1"/>
</dbReference>
<proteinExistence type="inferred from homology"/>
<accession>A0A7S0MBT0</accession>
<dbReference type="SUPFAM" id="SSF69012">
    <property type="entry name" value="alpha-ketoacid dehydrogenase kinase, N-terminal domain"/>
    <property type="match status" value="1"/>
</dbReference>
<comment type="similarity">
    <text evidence="1 8">Belongs to the PDK/BCKDK protein kinase family.</text>
</comment>
<evidence type="ECO:0000256" key="3">
    <source>
        <dbReference type="ARBA" id="ARBA00022741"/>
    </source>
</evidence>
<evidence type="ECO:0000256" key="6">
    <source>
        <dbReference type="ARBA" id="ARBA00023128"/>
    </source>
</evidence>
<dbReference type="SMART" id="SM00387">
    <property type="entry name" value="HATPase_c"/>
    <property type="match status" value="1"/>
</dbReference>
<dbReference type="Pfam" id="PF10436">
    <property type="entry name" value="BCDHK_Adom3"/>
    <property type="match status" value="1"/>
</dbReference>
<dbReference type="CDD" id="cd16929">
    <property type="entry name" value="HATPase_PDK-like"/>
    <property type="match status" value="1"/>
</dbReference>
<evidence type="ECO:0000256" key="5">
    <source>
        <dbReference type="ARBA" id="ARBA00022840"/>
    </source>
</evidence>
<evidence type="ECO:0000259" key="9">
    <source>
        <dbReference type="PROSITE" id="PS50109"/>
    </source>
</evidence>
<evidence type="ECO:0000256" key="1">
    <source>
        <dbReference type="ARBA" id="ARBA00006155"/>
    </source>
</evidence>
<protein>
    <recommendedName>
        <fullName evidence="8">Protein-serine/threonine kinase</fullName>
        <ecNumber evidence="8">2.7.11.-</ecNumber>
    </recommendedName>
</protein>
<dbReference type="InterPro" id="IPR005467">
    <property type="entry name" value="His_kinase_dom"/>
</dbReference>
<dbReference type="PANTHER" id="PTHR11947">
    <property type="entry name" value="PYRUVATE DEHYDROGENASE KINASE"/>
    <property type="match status" value="1"/>
</dbReference>
<dbReference type="SUPFAM" id="SSF55874">
    <property type="entry name" value="ATPase domain of HSP90 chaperone/DNA topoisomerase II/histidine kinase"/>
    <property type="match status" value="1"/>
</dbReference>
<evidence type="ECO:0000256" key="2">
    <source>
        <dbReference type="ARBA" id="ARBA00022679"/>
    </source>
</evidence>
<keyword evidence="2 8" id="KW-0808">Transferase</keyword>
<dbReference type="GO" id="GO:0010906">
    <property type="term" value="P:regulation of glucose metabolic process"/>
    <property type="evidence" value="ECO:0007669"/>
    <property type="project" value="TreeGrafter"/>
</dbReference>
<dbReference type="PANTHER" id="PTHR11947:SF3">
    <property type="entry name" value="[PYRUVATE DEHYDROGENASE (ACETYL-TRANSFERRING)] KINASE, MITOCHONDRIAL"/>
    <property type="match status" value="1"/>
</dbReference>
<dbReference type="EC" id="2.7.11.-" evidence="8"/>
<name>A0A7S0MBT0_9CRYP</name>
<dbReference type="Pfam" id="PF02518">
    <property type="entry name" value="HATPase_c"/>
    <property type="match status" value="1"/>
</dbReference>
<dbReference type="InterPro" id="IPR018955">
    <property type="entry name" value="BCDHK/PDK_N"/>
</dbReference>
<dbReference type="GO" id="GO:0005759">
    <property type="term" value="C:mitochondrial matrix"/>
    <property type="evidence" value="ECO:0007669"/>
    <property type="project" value="UniProtKB-SubCell"/>
</dbReference>
<dbReference type="EMBL" id="HBEZ01026549">
    <property type="protein sequence ID" value="CAD8636999.1"/>
    <property type="molecule type" value="Transcribed_RNA"/>
</dbReference>
<dbReference type="InterPro" id="IPR003594">
    <property type="entry name" value="HATPase_dom"/>
</dbReference>
<dbReference type="InterPro" id="IPR036890">
    <property type="entry name" value="HATPase_C_sf"/>
</dbReference>
<evidence type="ECO:0000256" key="7">
    <source>
        <dbReference type="ARBA" id="ARBA00048201"/>
    </source>
</evidence>
<keyword evidence="4 8" id="KW-0418">Kinase</keyword>
<sequence>MNFMIFARSAPRSCFIRSFVCQNTARSYPFPEKMRTPSQRSFSVDGAESEEDAHEIMFYSLRKPATVTLKEMYAFGASSKHSTRTLLLAAQFLHEELPVRLARRARELSKLPFGLGDTISIKGVRKLYERSFFRIRRFPKPTTPQLEQRFSEMLDDIKTEHNSVQANIARGLQELSEVRKDVQRGHGVFVHDGMPFDFGEFLDRFYMSRVGLRVLIGQHIMLHHPQKGFVGIIQTECQPAVVCSHAMEDARRICDNNYGIAPEVKLEGSIDMTLPYIPEHLHYMLFELLKNSMRAVVERYRDSKEGLPPISVVFAEGTEDVAIKISDKGGGIPRSGMHRLWTYTFTTAGSTADKLHDLARGEGKGIMAGFAHGLPLSRIYARSFGGDLHVMSMQGHGTDVYIHISKLGDREVAVP</sequence>
<keyword evidence="6 8" id="KW-0496">Mitochondrion</keyword>
<dbReference type="GO" id="GO:0004740">
    <property type="term" value="F:pyruvate dehydrogenase (acetyl-transferring) kinase activity"/>
    <property type="evidence" value="ECO:0007669"/>
    <property type="project" value="UniProtKB-EC"/>
</dbReference>
<dbReference type="Gene3D" id="1.20.140.20">
    <property type="entry name" value="Alpha-ketoacid/pyruvate dehydrogenase kinase, N-terminal domain"/>
    <property type="match status" value="1"/>
</dbReference>
<evidence type="ECO:0000256" key="4">
    <source>
        <dbReference type="ARBA" id="ARBA00022777"/>
    </source>
</evidence>
<reference evidence="10" key="1">
    <citation type="submission" date="2021-01" db="EMBL/GenBank/DDBJ databases">
        <authorList>
            <person name="Corre E."/>
            <person name="Pelletier E."/>
            <person name="Niang G."/>
            <person name="Scheremetjew M."/>
            <person name="Finn R."/>
            <person name="Kale V."/>
            <person name="Holt S."/>
            <person name="Cochrane G."/>
            <person name="Meng A."/>
            <person name="Brown T."/>
            <person name="Cohen L."/>
        </authorList>
    </citation>
    <scope>NUCLEOTIDE SEQUENCE</scope>
    <source>
        <strain evidence="10">CCAP979/52</strain>
    </source>
</reference>
<keyword evidence="5 8" id="KW-0067">ATP-binding</keyword>
<dbReference type="InterPro" id="IPR036784">
    <property type="entry name" value="AK/P_DHK_N_sf"/>
</dbReference>
<dbReference type="PROSITE" id="PS50109">
    <property type="entry name" value="HIS_KIN"/>
    <property type="match status" value="1"/>
</dbReference>
<dbReference type="GO" id="GO:0005524">
    <property type="term" value="F:ATP binding"/>
    <property type="evidence" value="ECO:0007669"/>
    <property type="project" value="UniProtKB-UniRule"/>
</dbReference>
<keyword evidence="3 8" id="KW-0547">Nucleotide-binding</keyword>
<feature type="domain" description="Histidine kinase" evidence="9">
    <location>
        <begin position="278"/>
        <end position="408"/>
    </location>
</feature>
<comment type="catalytic activity">
    <reaction evidence="7">
        <text>L-seryl-[pyruvate dehydrogenase E1 alpha subunit] + ATP = O-phospho-L-seryl-[pyruvate dehydrogenase E1 alpha subunit] + ADP + H(+)</text>
        <dbReference type="Rhea" id="RHEA:23052"/>
        <dbReference type="Rhea" id="RHEA-COMP:13689"/>
        <dbReference type="Rhea" id="RHEA-COMP:13690"/>
        <dbReference type="ChEBI" id="CHEBI:15378"/>
        <dbReference type="ChEBI" id="CHEBI:29999"/>
        <dbReference type="ChEBI" id="CHEBI:30616"/>
        <dbReference type="ChEBI" id="CHEBI:83421"/>
        <dbReference type="ChEBI" id="CHEBI:456216"/>
        <dbReference type="EC" id="2.7.11.2"/>
    </reaction>
</comment>
<comment type="subcellular location">
    <subcellularLocation>
        <location evidence="8">Mitochondrion matrix</location>
    </subcellularLocation>
</comment>
<evidence type="ECO:0000256" key="8">
    <source>
        <dbReference type="RuleBase" id="RU366032"/>
    </source>
</evidence>